<evidence type="ECO:0000256" key="1">
    <source>
        <dbReference type="SAM" id="MobiDB-lite"/>
    </source>
</evidence>
<sequence>MRYVNQKGVFVQTETEQTERFPRFSLHQSGQENPAVTSSLPKPASTIHSTTINPQGLIKRWQYATNAASRRYKSLNTSIARRWYLSALDLSERLLQTRLCAEHLAIHVVSLHNLADLESRLRRFDQARSYHEQALNRLFMLMRDNQDKLTLLFPHLHRCKMSLALFCRHYGSSSASNLLLRQSIPIGNH</sequence>
<keyword evidence="3" id="KW-1185">Reference proteome</keyword>
<evidence type="ECO:0000313" key="3">
    <source>
        <dbReference type="Proteomes" id="UP000606935"/>
    </source>
</evidence>
<dbReference type="AlphaFoldDB" id="A0A917Z4Y1"/>
<dbReference type="Gene3D" id="1.25.40.10">
    <property type="entry name" value="Tetratricopeptide repeat domain"/>
    <property type="match status" value="1"/>
</dbReference>
<dbReference type="EMBL" id="BMLS01000008">
    <property type="protein sequence ID" value="GGO74062.1"/>
    <property type="molecule type" value="Genomic_DNA"/>
</dbReference>
<gene>
    <name evidence="2" type="ORF">GCM10010982_35990</name>
</gene>
<organism evidence="2 3">
    <name type="scientific">Bowmanella pacifica</name>
    <dbReference type="NCBI Taxonomy" id="502051"/>
    <lineage>
        <taxon>Bacteria</taxon>
        <taxon>Pseudomonadati</taxon>
        <taxon>Pseudomonadota</taxon>
        <taxon>Gammaproteobacteria</taxon>
        <taxon>Alteromonadales</taxon>
        <taxon>Alteromonadaceae</taxon>
        <taxon>Bowmanella</taxon>
    </lineage>
</organism>
<dbReference type="InterPro" id="IPR011990">
    <property type="entry name" value="TPR-like_helical_dom_sf"/>
</dbReference>
<feature type="region of interest" description="Disordered" evidence="1">
    <location>
        <begin position="27"/>
        <end position="47"/>
    </location>
</feature>
<dbReference type="Proteomes" id="UP000606935">
    <property type="component" value="Unassembled WGS sequence"/>
</dbReference>
<proteinExistence type="predicted"/>
<dbReference type="RefSeq" id="WP_188698555.1">
    <property type="nucleotide sequence ID" value="NZ_BMLS01000008.1"/>
</dbReference>
<comment type="caution">
    <text evidence="2">The sequence shown here is derived from an EMBL/GenBank/DDBJ whole genome shotgun (WGS) entry which is preliminary data.</text>
</comment>
<reference evidence="2" key="2">
    <citation type="submission" date="2020-09" db="EMBL/GenBank/DDBJ databases">
        <authorList>
            <person name="Sun Q."/>
            <person name="Zhou Y."/>
        </authorList>
    </citation>
    <scope>NUCLEOTIDE SEQUENCE</scope>
    <source>
        <strain evidence="2">CGMCC 1.7086</strain>
    </source>
</reference>
<protein>
    <submittedName>
        <fullName evidence="2">Uncharacterized protein</fullName>
    </submittedName>
</protein>
<reference evidence="2" key="1">
    <citation type="journal article" date="2014" name="Int. J. Syst. Evol. Microbiol.">
        <title>Complete genome sequence of Corynebacterium casei LMG S-19264T (=DSM 44701T), isolated from a smear-ripened cheese.</title>
        <authorList>
            <consortium name="US DOE Joint Genome Institute (JGI-PGF)"/>
            <person name="Walter F."/>
            <person name="Albersmeier A."/>
            <person name="Kalinowski J."/>
            <person name="Ruckert C."/>
        </authorList>
    </citation>
    <scope>NUCLEOTIDE SEQUENCE</scope>
    <source>
        <strain evidence="2">CGMCC 1.7086</strain>
    </source>
</reference>
<accession>A0A917Z4Y1</accession>
<evidence type="ECO:0000313" key="2">
    <source>
        <dbReference type="EMBL" id="GGO74062.1"/>
    </source>
</evidence>
<name>A0A917Z4Y1_9ALTE</name>